<organism evidence="2 3">
    <name type="scientific">Brevibacterium phage LuckyBarnes</name>
    <dbReference type="NCBI Taxonomy" id="2027888"/>
    <lineage>
        <taxon>Viruses</taxon>
        <taxon>Duplodnaviria</taxon>
        <taxon>Heunggongvirae</taxon>
        <taxon>Uroviricota</taxon>
        <taxon>Caudoviricetes</taxon>
        <taxon>Luckybarnesvirus</taxon>
        <taxon>Luckybarnesvirus luckybarnes</taxon>
    </lineage>
</organism>
<keyword evidence="1" id="KW-0175">Coiled coil</keyword>
<dbReference type="EMBL" id="MF668275">
    <property type="protein sequence ID" value="ASZ73345.1"/>
    <property type="molecule type" value="Genomic_DNA"/>
</dbReference>
<dbReference type="Proteomes" id="UP000224487">
    <property type="component" value="Genome"/>
</dbReference>
<reference evidence="3" key="1">
    <citation type="submission" date="2017-08" db="EMBL/GenBank/DDBJ databases">
        <authorList>
            <person name="de Groot N.N."/>
        </authorList>
    </citation>
    <scope>NUCLEOTIDE SEQUENCE [LARGE SCALE GENOMIC DNA]</scope>
</reference>
<name>A0A249XNP1_9CAUD</name>
<evidence type="ECO:0000313" key="3">
    <source>
        <dbReference type="Proteomes" id="UP000224487"/>
    </source>
</evidence>
<sequence>MSLYSQLDRLASDLETVKKQLHAVANTNQLQRSSVEAGSLDFNDEDGNLKAIIGLQHDGATTVNVVNGPKPPTPAGITAAVDNGRIILRWDGTFSGDLIAPTDWARTEIYAQEGDFVVPTPENARGSFVSAAGGELTIGVKRGTWTVCVAAWSQAGRQSEMSVPITVEVPGFGDLVQEAIDKAEALIEEARTTLEAGQAELTDKLGDLTTDLTDLGYDIDLVQLAQSQMVGDISDAQAKADSAFQNAATADSNATAAKSVADQAKADAAAAAGVAGGKADVLIQSTTPATAMRKATTLWIDTTSSTNTPKRWNGTAWVAVTDKAATDAAAAAATAQTKADQAKTAADQAKATADAAQTAASNAQATATQALTSANSKNTITRSTSNPPASYTGRVDDLWWKMTTLAASGRVLGQYRWTGTAWLAEQIDSAVLAYVDAAKITTGFLDVATLIKAAAITVDKLLIGGSRNLLPNGDLDKGSAVGWPVSTMGEGPVYDTTDKPEGKIARVSYRTTQTQQGSTFGRFSVAGMETLVLEAWVKADKPGSIIYVEVRDQNSDHAAIASRSAWGAAEGGWAGDTTSYSYAFGKMEVPTVWTKFRSTLKLAPGTSEVYIGGMYFNHSSGTERDATVSYAGLSLRPMVGGTLIEPGGIQTPHLAADVLDVKNFTAGAGEMNEAVIAKLFSDVVVARMAQAEEFIGDNAILTDSITAPKIVASEELTAKVADFLRVRSEMIEADAIDGMVIRGLTLLAGNDRHRLDDGGYAIFDENGDRRTYLSPEGSSFKGEVEADNLVVNGGAELRGTENILAQGGKLTIAAGVTDPTAPPNVQPYWEGIELESRLDEATGLAFDGTNYWTGYKRSLGGGQVEAYRVKITPEGVVTKFSATSWNEFWGVTAIGSELFWLYKTYGGFSSQKAMVEVTDLNLVKKRDFEFVDIGLDAKGKADYLPGIGNDGTNVVIGHASDNGTLRVRIYNKTTGAQIGSTISEPNTNFAGDVNGIYMGPADDGTTRIYINKRDRKYVYTYTSAGVYDGTRTFQTATASSVGLAFHNGAFHTLDLSTIHRYADSNTGDNSGDWWATYYWYTDIDNDEIIESTDYRSRMAPPKRFTWPRRSMLKILGQPLPSGVEALGPALAKKSTTPVRTDFSGPGWIVDSGKPSARYIVLPTNWTAYASPSSENTYPTATPASIESASGTTQFKGDGSGRIGSLVFGQNGKITSGLLAHASGEVSVTPTGSSGTRTGNAYVTFPAGRFTSTPKVVISALTSVPGTTVVGVGASGTSVNGFTAYLARVNNTTTPLAWIAMEEG</sequence>
<evidence type="ECO:0000313" key="2">
    <source>
        <dbReference type="EMBL" id="ASZ73345.1"/>
    </source>
</evidence>
<feature type="coiled-coil region" evidence="1">
    <location>
        <begin position="332"/>
        <end position="366"/>
    </location>
</feature>
<protein>
    <submittedName>
        <fullName evidence="2">Minor tail protein</fullName>
    </submittedName>
</protein>
<gene>
    <name evidence="2" type="ORF">SEA_LUCKYBARNES_27</name>
</gene>
<proteinExistence type="predicted"/>
<dbReference type="Gene3D" id="2.60.120.260">
    <property type="entry name" value="Galactose-binding domain-like"/>
    <property type="match status" value="1"/>
</dbReference>
<evidence type="ECO:0000256" key="1">
    <source>
        <dbReference type="SAM" id="Coils"/>
    </source>
</evidence>
<accession>A0A249XNP1</accession>
<keyword evidence="3" id="KW-1185">Reference proteome</keyword>